<accession>A0A9W6SWJ8</accession>
<feature type="compositionally biased region" description="Basic and acidic residues" evidence="1">
    <location>
        <begin position="732"/>
        <end position="741"/>
    </location>
</feature>
<feature type="compositionally biased region" description="Acidic residues" evidence="1">
    <location>
        <begin position="143"/>
        <end position="155"/>
    </location>
</feature>
<dbReference type="Pfam" id="PF22669">
    <property type="entry name" value="Exo_endo_phos2"/>
    <property type="match status" value="2"/>
</dbReference>
<feature type="region of interest" description="Disordered" evidence="1">
    <location>
        <begin position="708"/>
        <end position="783"/>
    </location>
</feature>
<evidence type="ECO:0000313" key="4">
    <source>
        <dbReference type="Proteomes" id="UP001165120"/>
    </source>
</evidence>
<sequence>MSNSKPIDSYRSIKLLKYLMSHNSPQQLSSSENIEKCFSCIPADFLHERIDEFIKLDQLIKIRHITWNLGGHREPNFMGESLENMEKLLFNIDSNGSLKTEIPTKDDSSDSKNAPTSKSENYSNDHQDKSYIDKTENGNNISDFEDSTESDEIEENRETPTIAVKSNEKASSWIKLDDCFDIYVIGFQEMIDLGKNISHSMTLINDWCAHIVRLLESVRDNNNSETEEIKDGFHYEILSVNPLLGLTTIVIIKSELKPYISNLENKRLATGRFGWKNKGGVSTNFNIGMDLRSKLGGVSLQLINCHLSSGETPEKIVDRNMQLAKLQENFGLQVSDEENSGAKLATVIATEEEENPDDDSDLESFARKGYYGDEDDDGVKSQLSSIVDRDNMENVYAQPQITLTFADSTTDPEDLKSASIENELQKLKLSKTITGSNSGISGGNLMAPEDKTSRRNSAIQDDFVPVIDMDDPMLESAAKYGLPVDDILSMPVTKGIIVVSGDFNYRLRESDEIPELIENFDIEGLLKLDQLKYEKQFSRIFNDFKEGSINFLPTYKFKVDPNTGILDYDTLRRPSYTDRILYYTEYLKFIQKSYKSIHSSTTSDHKPVISDFNLTVDLPDLAIREKIMKEFLLYSDKLENHYQKLEIEIEPKFIDVDNLDILTETYVTVTMTNRGLDNYQFEIIPILDEDPNDIAEIYTGSADVSNENDVNELTQRKDKGSRRTRILKRLGIKRESSKDSVKNSNNNNKNPSPSGSTSTVDSIGVSTNNANNVSPQSSLTLRENNKIEVNPSYGSLKNGESITVDIVIVPFISDSNSTIKANLIVKSPVPMYETSAYFVAINATVNDSIFGKTLDDLYHNYRWIFIKPESDMGVGIKVIGSTSSMNQLKPWYIDDIIGYLKQNGSTAMFDRYLELYQTLGGNMNMAPLEGLEKLIVKDMNRGKKLDSKLIVNVNKSSFEREMEGSSALATVLLVWMKSIKQGLISARRIQRMLKISDKQWRKIYTGSSKDEREISFDSNVVFIGKNIVFSLVGFIIFCESQLNISMDTLFQVFHGIFLPDQIHINYRRQCFDSLISICK</sequence>
<dbReference type="InterPro" id="IPR046985">
    <property type="entry name" value="IP5"/>
</dbReference>
<dbReference type="AlphaFoldDB" id="A0A9W6SWJ8"/>
<organism evidence="3 4">
    <name type="scientific">Candida boidinii</name>
    <name type="common">Yeast</name>
    <dbReference type="NCBI Taxonomy" id="5477"/>
    <lineage>
        <taxon>Eukaryota</taxon>
        <taxon>Fungi</taxon>
        <taxon>Dikarya</taxon>
        <taxon>Ascomycota</taxon>
        <taxon>Saccharomycotina</taxon>
        <taxon>Pichiomycetes</taxon>
        <taxon>Pichiales</taxon>
        <taxon>Pichiaceae</taxon>
        <taxon>Ogataea</taxon>
        <taxon>Ogataea/Candida clade</taxon>
    </lineage>
</organism>
<feature type="region of interest" description="Disordered" evidence="1">
    <location>
        <begin position="352"/>
        <end position="380"/>
    </location>
</feature>
<feature type="compositionally biased region" description="Low complexity" evidence="1">
    <location>
        <begin position="742"/>
        <end position="758"/>
    </location>
</feature>
<evidence type="ECO:0000313" key="3">
    <source>
        <dbReference type="EMBL" id="GME68562.1"/>
    </source>
</evidence>
<dbReference type="Gene3D" id="3.60.10.10">
    <property type="entry name" value="Endonuclease/exonuclease/phosphatase"/>
    <property type="match status" value="1"/>
</dbReference>
<dbReference type="SUPFAM" id="SSF56219">
    <property type="entry name" value="DNase I-like"/>
    <property type="match status" value="2"/>
</dbReference>
<dbReference type="InterPro" id="IPR000300">
    <property type="entry name" value="IPPc"/>
</dbReference>
<feature type="domain" description="Inositol polyphosphate-related phosphatase" evidence="2">
    <location>
        <begin position="160"/>
        <end position="620"/>
    </location>
</feature>
<evidence type="ECO:0000256" key="1">
    <source>
        <dbReference type="SAM" id="MobiDB-lite"/>
    </source>
</evidence>
<dbReference type="EMBL" id="BSXN01000440">
    <property type="protein sequence ID" value="GME68562.1"/>
    <property type="molecule type" value="Genomic_DNA"/>
</dbReference>
<evidence type="ECO:0000259" key="2">
    <source>
        <dbReference type="SMART" id="SM00128"/>
    </source>
</evidence>
<feature type="compositionally biased region" description="Polar residues" evidence="1">
    <location>
        <begin position="111"/>
        <end position="122"/>
    </location>
</feature>
<feature type="compositionally biased region" description="Acidic residues" evidence="1">
    <location>
        <begin position="352"/>
        <end position="362"/>
    </location>
</feature>
<dbReference type="SMART" id="SM00128">
    <property type="entry name" value="IPPc"/>
    <property type="match status" value="1"/>
</dbReference>
<dbReference type="GO" id="GO:0004439">
    <property type="term" value="F:phosphatidylinositol-4,5-bisphosphate 5-phosphatase activity"/>
    <property type="evidence" value="ECO:0007669"/>
    <property type="project" value="TreeGrafter"/>
</dbReference>
<protein>
    <submittedName>
        <fullName evidence="3">Unnamed protein product</fullName>
    </submittedName>
</protein>
<dbReference type="Proteomes" id="UP001165120">
    <property type="component" value="Unassembled WGS sequence"/>
</dbReference>
<name>A0A9W6SWJ8_CANBO</name>
<keyword evidence="4" id="KW-1185">Reference proteome</keyword>
<proteinExistence type="predicted"/>
<dbReference type="PANTHER" id="PTHR11200:SF275">
    <property type="entry name" value="LD06095P"/>
    <property type="match status" value="1"/>
</dbReference>
<dbReference type="GO" id="GO:0046856">
    <property type="term" value="P:phosphatidylinositol dephosphorylation"/>
    <property type="evidence" value="ECO:0007669"/>
    <property type="project" value="InterPro"/>
</dbReference>
<feature type="compositionally biased region" description="Polar residues" evidence="1">
    <location>
        <begin position="759"/>
        <end position="782"/>
    </location>
</feature>
<gene>
    <name evidence="3" type="ORF">Cboi02_000173100</name>
</gene>
<reference evidence="3" key="1">
    <citation type="submission" date="2023-04" db="EMBL/GenBank/DDBJ databases">
        <title>Candida boidinii NBRC 10035.</title>
        <authorList>
            <person name="Ichikawa N."/>
            <person name="Sato H."/>
            <person name="Tonouchi N."/>
        </authorList>
    </citation>
    <scope>NUCLEOTIDE SEQUENCE</scope>
    <source>
        <strain evidence="3">NBRC 10035</strain>
    </source>
</reference>
<dbReference type="PANTHER" id="PTHR11200">
    <property type="entry name" value="INOSITOL 5-PHOSPHATASE"/>
    <property type="match status" value="1"/>
</dbReference>
<feature type="compositionally biased region" description="Basic residues" evidence="1">
    <location>
        <begin position="719"/>
        <end position="731"/>
    </location>
</feature>
<dbReference type="InterPro" id="IPR036691">
    <property type="entry name" value="Endo/exonu/phosph_ase_sf"/>
</dbReference>
<feature type="region of interest" description="Disordered" evidence="1">
    <location>
        <begin position="100"/>
        <end position="161"/>
    </location>
</feature>
<feature type="compositionally biased region" description="Basic and acidic residues" evidence="1">
    <location>
        <begin position="123"/>
        <end position="136"/>
    </location>
</feature>
<comment type="caution">
    <text evidence="3">The sequence shown here is derived from an EMBL/GenBank/DDBJ whole genome shotgun (WGS) entry which is preliminary data.</text>
</comment>